<dbReference type="PANTHER" id="PTHR43712">
    <property type="entry name" value="PUTATIVE (AFU_ORTHOLOGUE AFUA_4G14580)-RELATED"/>
    <property type="match status" value="1"/>
</dbReference>
<reference evidence="6" key="2">
    <citation type="journal article" date="2023" name="IMA Fungus">
        <title>Comparative genomic study of the Penicillium genus elucidates a diverse pangenome and 15 lateral gene transfer events.</title>
        <authorList>
            <person name="Petersen C."/>
            <person name="Sorensen T."/>
            <person name="Nielsen M.R."/>
            <person name="Sondergaard T.E."/>
            <person name="Sorensen J.L."/>
            <person name="Fitzpatrick D.A."/>
            <person name="Frisvad J.C."/>
            <person name="Nielsen K.L."/>
        </authorList>
    </citation>
    <scope>NUCLEOTIDE SEQUENCE</scope>
    <source>
        <strain evidence="6">IBT 21917</strain>
    </source>
</reference>
<dbReference type="PANTHER" id="PTHR43712:SF1">
    <property type="entry name" value="HYPOTHETICAL O-METHYLTRANSFERASE (EUROFUNG)-RELATED"/>
    <property type="match status" value="1"/>
</dbReference>
<evidence type="ECO:0000256" key="1">
    <source>
        <dbReference type="ARBA" id="ARBA00022603"/>
    </source>
</evidence>
<evidence type="ECO:0000313" key="6">
    <source>
        <dbReference type="EMBL" id="KAJ5180400.1"/>
    </source>
</evidence>
<feature type="domain" description="O-methyltransferase C-terminal" evidence="4">
    <location>
        <begin position="178"/>
        <end position="385"/>
    </location>
</feature>
<dbReference type="PROSITE" id="PS51683">
    <property type="entry name" value="SAM_OMT_II"/>
    <property type="match status" value="1"/>
</dbReference>
<dbReference type="SUPFAM" id="SSF46785">
    <property type="entry name" value="Winged helix' DNA-binding domain"/>
    <property type="match status" value="1"/>
</dbReference>
<dbReference type="InterPro" id="IPR016461">
    <property type="entry name" value="COMT-like"/>
</dbReference>
<name>A0A9W9LWQ2_9EURO</name>
<dbReference type="GO" id="GO:0032259">
    <property type="term" value="P:methylation"/>
    <property type="evidence" value="ECO:0007669"/>
    <property type="project" value="UniProtKB-KW"/>
</dbReference>
<dbReference type="InterPro" id="IPR036388">
    <property type="entry name" value="WH-like_DNA-bd_sf"/>
</dbReference>
<dbReference type="GO" id="GO:0046983">
    <property type="term" value="F:protein dimerization activity"/>
    <property type="evidence" value="ECO:0007669"/>
    <property type="project" value="InterPro"/>
</dbReference>
<dbReference type="Pfam" id="PF08100">
    <property type="entry name" value="Dimerisation"/>
    <property type="match status" value="1"/>
</dbReference>
<dbReference type="Pfam" id="PF00891">
    <property type="entry name" value="Methyltransf_2"/>
    <property type="match status" value="1"/>
</dbReference>
<keyword evidence="6" id="KW-0238">DNA-binding</keyword>
<dbReference type="InterPro" id="IPR012967">
    <property type="entry name" value="COMT_dimerisation"/>
</dbReference>
<sequence length="406" mass="44940">MSLDNVIASPANGPAVGDLLAQLCGQRNIDLNNMSQRLELLATTRALTRALETPRETLLRYCWSEPAGFAAIRTAIDLGVFSLLPTGSGPKTVSDLATATKCDETFLARVLRHLGATGVLTETGPDEYEGTAFSTALGDERFSDIFPLFADRLGKGVSAIPEHAKENNYQSPARASHTPFQKAFQTEKDFFKYIQDEPHTLKQFANHMSTYHQGRPSWMDRNFYPVQERLLDDQKITSTDVLLVDVGGSTGHDLSEFRQKWPDAPGRLVLQDRSEVIAKAQELALHPSIEPMAHDFFTAQPVRGARAYYMHSVLHDWSDEMCRSILVNMAAAMKPGFSKLLINENVVPDRNASWEATGLDFIMMSVGAAERTRKDWVELVASAGLQILGIWTAHQGTESLIECELG</sequence>
<evidence type="ECO:0000259" key="5">
    <source>
        <dbReference type="Pfam" id="PF08100"/>
    </source>
</evidence>
<keyword evidence="2" id="KW-0808">Transferase</keyword>
<gene>
    <name evidence="6" type="ORF">N7492_003610</name>
</gene>
<dbReference type="OrthoDB" id="1535081at2759"/>
<dbReference type="InterPro" id="IPR036390">
    <property type="entry name" value="WH_DNA-bd_sf"/>
</dbReference>
<dbReference type="InterPro" id="IPR029063">
    <property type="entry name" value="SAM-dependent_MTases_sf"/>
</dbReference>
<dbReference type="GO" id="GO:0008171">
    <property type="term" value="F:O-methyltransferase activity"/>
    <property type="evidence" value="ECO:0007669"/>
    <property type="project" value="InterPro"/>
</dbReference>
<evidence type="ECO:0000313" key="7">
    <source>
        <dbReference type="Proteomes" id="UP001146351"/>
    </source>
</evidence>
<evidence type="ECO:0000256" key="2">
    <source>
        <dbReference type="ARBA" id="ARBA00022679"/>
    </source>
</evidence>
<dbReference type="GO" id="GO:0003677">
    <property type="term" value="F:DNA binding"/>
    <property type="evidence" value="ECO:0007669"/>
    <property type="project" value="UniProtKB-KW"/>
</dbReference>
<dbReference type="InterPro" id="IPR001077">
    <property type="entry name" value="COMT_C"/>
</dbReference>
<reference evidence="6" key="1">
    <citation type="submission" date="2022-11" db="EMBL/GenBank/DDBJ databases">
        <authorList>
            <person name="Petersen C."/>
        </authorList>
    </citation>
    <scope>NUCLEOTIDE SEQUENCE</scope>
    <source>
        <strain evidence="6">IBT 21917</strain>
    </source>
</reference>
<feature type="domain" description="O-methyltransferase dimerisation" evidence="5">
    <location>
        <begin position="70"/>
        <end position="136"/>
    </location>
</feature>
<proteinExistence type="predicted"/>
<accession>A0A9W9LWQ2</accession>
<dbReference type="Gene3D" id="1.10.10.10">
    <property type="entry name" value="Winged helix-like DNA-binding domain superfamily/Winged helix DNA-binding domain"/>
    <property type="match status" value="1"/>
</dbReference>
<dbReference type="GO" id="GO:0044550">
    <property type="term" value="P:secondary metabolite biosynthetic process"/>
    <property type="evidence" value="ECO:0007669"/>
    <property type="project" value="UniProtKB-ARBA"/>
</dbReference>
<evidence type="ECO:0000256" key="3">
    <source>
        <dbReference type="ARBA" id="ARBA00022691"/>
    </source>
</evidence>
<protein>
    <submittedName>
        <fullName evidence="6">Winged helix-turn-helix transcription repressor DNA-binding</fullName>
    </submittedName>
</protein>
<keyword evidence="3" id="KW-0949">S-adenosyl-L-methionine</keyword>
<dbReference type="SUPFAM" id="SSF53335">
    <property type="entry name" value="S-adenosyl-L-methionine-dependent methyltransferases"/>
    <property type="match status" value="1"/>
</dbReference>
<keyword evidence="7" id="KW-1185">Reference proteome</keyword>
<evidence type="ECO:0000259" key="4">
    <source>
        <dbReference type="Pfam" id="PF00891"/>
    </source>
</evidence>
<comment type="caution">
    <text evidence="6">The sequence shown here is derived from an EMBL/GenBank/DDBJ whole genome shotgun (WGS) entry which is preliminary data.</text>
</comment>
<dbReference type="Gene3D" id="3.40.50.150">
    <property type="entry name" value="Vaccinia Virus protein VP39"/>
    <property type="match status" value="1"/>
</dbReference>
<dbReference type="EMBL" id="JAPQKO010000002">
    <property type="protein sequence ID" value="KAJ5180400.1"/>
    <property type="molecule type" value="Genomic_DNA"/>
</dbReference>
<organism evidence="6 7">
    <name type="scientific">Penicillium capsulatum</name>
    <dbReference type="NCBI Taxonomy" id="69766"/>
    <lineage>
        <taxon>Eukaryota</taxon>
        <taxon>Fungi</taxon>
        <taxon>Dikarya</taxon>
        <taxon>Ascomycota</taxon>
        <taxon>Pezizomycotina</taxon>
        <taxon>Eurotiomycetes</taxon>
        <taxon>Eurotiomycetidae</taxon>
        <taxon>Eurotiales</taxon>
        <taxon>Aspergillaceae</taxon>
        <taxon>Penicillium</taxon>
    </lineage>
</organism>
<keyword evidence="1" id="KW-0489">Methyltransferase</keyword>
<dbReference type="Proteomes" id="UP001146351">
    <property type="component" value="Unassembled WGS sequence"/>
</dbReference>
<dbReference type="AlphaFoldDB" id="A0A9W9LWQ2"/>